<dbReference type="Proteomes" id="UP000663879">
    <property type="component" value="Unassembled WGS sequence"/>
</dbReference>
<protein>
    <recommendedName>
        <fullName evidence="3">Tc1-like transposase DDE domain-containing protein</fullName>
    </recommendedName>
</protein>
<dbReference type="InterPro" id="IPR036397">
    <property type="entry name" value="RNaseH_sf"/>
</dbReference>
<dbReference type="OrthoDB" id="7615851at2759"/>
<name>A0A814ILX3_9BILA</name>
<proteinExistence type="predicted"/>
<evidence type="ECO:0008006" key="3">
    <source>
        <dbReference type="Google" id="ProtNLM"/>
    </source>
</evidence>
<gene>
    <name evidence="1" type="ORF">OXX778_LOCUS17631</name>
</gene>
<reference evidence="1" key="1">
    <citation type="submission" date="2021-02" db="EMBL/GenBank/DDBJ databases">
        <authorList>
            <person name="Nowell W R."/>
        </authorList>
    </citation>
    <scope>NUCLEOTIDE SEQUENCE</scope>
    <source>
        <strain evidence="1">Ploen Becks lab</strain>
    </source>
</reference>
<evidence type="ECO:0000313" key="2">
    <source>
        <dbReference type="Proteomes" id="UP000663879"/>
    </source>
</evidence>
<dbReference type="InterPro" id="IPR012337">
    <property type="entry name" value="RNaseH-like_sf"/>
</dbReference>
<dbReference type="SUPFAM" id="SSF53098">
    <property type="entry name" value="Ribonuclease H-like"/>
    <property type="match status" value="1"/>
</dbReference>
<evidence type="ECO:0000313" key="1">
    <source>
        <dbReference type="EMBL" id="CAF1026198.1"/>
    </source>
</evidence>
<dbReference type="Gene3D" id="3.30.420.10">
    <property type="entry name" value="Ribonuclease H-like superfamily/Ribonuclease H"/>
    <property type="match status" value="1"/>
</dbReference>
<dbReference type="GO" id="GO:0003676">
    <property type="term" value="F:nucleic acid binding"/>
    <property type="evidence" value="ECO:0007669"/>
    <property type="project" value="InterPro"/>
</dbReference>
<comment type="caution">
    <text evidence="1">The sequence shown here is derived from an EMBL/GenBank/DDBJ whole genome shotgun (WGS) entry which is preliminary data.</text>
</comment>
<accession>A0A814ILX3</accession>
<dbReference type="EMBL" id="CAJNOC010004564">
    <property type="protein sequence ID" value="CAF1026198.1"/>
    <property type="molecule type" value="Genomic_DNA"/>
</dbReference>
<organism evidence="1 2">
    <name type="scientific">Brachionus calyciflorus</name>
    <dbReference type="NCBI Taxonomy" id="104777"/>
    <lineage>
        <taxon>Eukaryota</taxon>
        <taxon>Metazoa</taxon>
        <taxon>Spiralia</taxon>
        <taxon>Gnathifera</taxon>
        <taxon>Rotifera</taxon>
        <taxon>Eurotatoria</taxon>
        <taxon>Monogononta</taxon>
        <taxon>Pseudotrocha</taxon>
        <taxon>Ploima</taxon>
        <taxon>Brachionidae</taxon>
        <taxon>Brachionus</taxon>
    </lineage>
</organism>
<keyword evidence="2" id="KW-1185">Reference proteome</keyword>
<dbReference type="AlphaFoldDB" id="A0A814ILX3"/>
<sequence>MYAGILIENLYPFIKTKFSVSCKIHQDNDSKHRSKLCRRVLSTLGILWERSPSSSPDLNPVVMMWSDMKSFIRSILCASKNEIIKEAREYLKTLSEENAKILLLS</sequence>